<evidence type="ECO:0000313" key="11">
    <source>
        <dbReference type="Proteomes" id="UP000186601"/>
    </source>
</evidence>
<dbReference type="GO" id="GO:0045275">
    <property type="term" value="C:respiratory chain complex III"/>
    <property type="evidence" value="ECO:0007669"/>
    <property type="project" value="InterPro"/>
</dbReference>
<name>A0A2R6PCV5_9APHY</name>
<dbReference type="EMBL" id="MLYV02000502">
    <property type="protein sequence ID" value="PSR88893.1"/>
    <property type="molecule type" value="Genomic_DNA"/>
</dbReference>
<keyword evidence="11" id="KW-1185">Reference proteome</keyword>
<dbReference type="InterPro" id="IPR036544">
    <property type="entry name" value="QCR7_sf"/>
</dbReference>
<evidence type="ECO:0000256" key="1">
    <source>
        <dbReference type="ARBA" id="ARBA00004443"/>
    </source>
</evidence>
<keyword evidence="8" id="KW-0472">Membrane</keyword>
<evidence type="ECO:0000256" key="7">
    <source>
        <dbReference type="ARBA" id="ARBA00023128"/>
    </source>
</evidence>
<keyword evidence="3" id="KW-0813">Transport</keyword>
<evidence type="ECO:0000256" key="3">
    <source>
        <dbReference type="ARBA" id="ARBA00022448"/>
    </source>
</evidence>
<keyword evidence="7" id="KW-0496">Mitochondrion</keyword>
<evidence type="ECO:0000256" key="6">
    <source>
        <dbReference type="ARBA" id="ARBA00022982"/>
    </source>
</evidence>
<keyword evidence="6" id="KW-0249">Electron transport</keyword>
<organism evidence="10 11">
    <name type="scientific">Hermanssonia centrifuga</name>
    <dbReference type="NCBI Taxonomy" id="98765"/>
    <lineage>
        <taxon>Eukaryota</taxon>
        <taxon>Fungi</taxon>
        <taxon>Dikarya</taxon>
        <taxon>Basidiomycota</taxon>
        <taxon>Agaricomycotina</taxon>
        <taxon>Agaricomycetes</taxon>
        <taxon>Polyporales</taxon>
        <taxon>Meruliaceae</taxon>
        <taxon>Hermanssonia</taxon>
    </lineage>
</organism>
<dbReference type="PANTHER" id="PTHR12022">
    <property type="entry name" value="UBIQUINOL-CYTOCHROME C REDUCTASE COMPLEX 14 KD PROTEIN"/>
    <property type="match status" value="1"/>
</dbReference>
<dbReference type="PANTHER" id="PTHR12022:SF0">
    <property type="entry name" value="CYTOCHROME B-C1 COMPLEX SUBUNIT 7"/>
    <property type="match status" value="1"/>
</dbReference>
<evidence type="ECO:0000313" key="10">
    <source>
        <dbReference type="EMBL" id="PSR88893.1"/>
    </source>
</evidence>
<gene>
    <name evidence="10" type="ORF">PHLCEN_2v5042</name>
</gene>
<dbReference type="Gene3D" id="1.10.1090.10">
    <property type="entry name" value="Cytochrome b-c1 complex subunit 7"/>
    <property type="match status" value="1"/>
</dbReference>
<reference evidence="10 11" key="1">
    <citation type="submission" date="2018-02" db="EMBL/GenBank/DDBJ databases">
        <title>Genome sequence of the basidiomycete white-rot fungus Phlebia centrifuga.</title>
        <authorList>
            <person name="Granchi Z."/>
            <person name="Peng M."/>
            <person name="de Vries R.P."/>
            <person name="Hilden K."/>
            <person name="Makela M.R."/>
            <person name="Grigoriev I."/>
            <person name="Riley R."/>
        </authorList>
    </citation>
    <scope>NUCLEOTIDE SEQUENCE [LARGE SCALE GENOMIC DNA]</scope>
    <source>
        <strain evidence="10 11">FBCC195</strain>
    </source>
</reference>
<dbReference type="GO" id="GO:0006122">
    <property type="term" value="P:mitochondrial electron transport, ubiquinol to cytochrome c"/>
    <property type="evidence" value="ECO:0007669"/>
    <property type="project" value="InterPro"/>
</dbReference>
<evidence type="ECO:0000256" key="5">
    <source>
        <dbReference type="ARBA" id="ARBA00022792"/>
    </source>
</evidence>
<dbReference type="OrthoDB" id="425749at2759"/>
<keyword evidence="4" id="KW-0679">Respiratory chain</keyword>
<dbReference type="Proteomes" id="UP000186601">
    <property type="component" value="Unassembled WGS sequence"/>
</dbReference>
<dbReference type="FunFam" id="1.10.1090.10:FF:000001">
    <property type="entry name" value="Cytochrome b-c1 complex subunit 7"/>
    <property type="match status" value="1"/>
</dbReference>
<dbReference type="AlphaFoldDB" id="A0A2R6PCV5"/>
<evidence type="ECO:0000256" key="2">
    <source>
        <dbReference type="ARBA" id="ARBA00008554"/>
    </source>
</evidence>
<dbReference type="STRING" id="98765.A0A2R6PCV5"/>
<accession>A0A2R6PCV5</accession>
<dbReference type="SUPFAM" id="SSF81524">
    <property type="entry name" value="14 kDa protein of cytochrome bc1 complex (Ubiquinol-cytochrome c reductase)"/>
    <property type="match status" value="1"/>
</dbReference>
<comment type="caution">
    <text evidence="10">The sequence shown here is derived from an EMBL/GenBank/DDBJ whole genome shotgun (WGS) entry which is preliminary data.</text>
</comment>
<dbReference type="Pfam" id="PF02271">
    <property type="entry name" value="UCR_14kD"/>
    <property type="match status" value="1"/>
</dbReference>
<sequence>MFGPLGLSLAPVIKANRGIYRWIKPFANWYVNVAGYRKLGLRYDDLLVEERDDVQRALGRLTDREAYDRSFRFKRASQASVMHVDLPKDQWTKPAEDVRYLQPHVESVAKEDNERRVWDTMAVERKK</sequence>
<proteinExistence type="inferred from homology"/>
<dbReference type="GO" id="GO:0005743">
    <property type="term" value="C:mitochondrial inner membrane"/>
    <property type="evidence" value="ECO:0007669"/>
    <property type="project" value="UniProtKB-SubCell"/>
</dbReference>
<protein>
    <recommendedName>
        <fullName evidence="9">Complex III subunit 7</fullName>
    </recommendedName>
</protein>
<evidence type="ECO:0000256" key="4">
    <source>
        <dbReference type="ARBA" id="ARBA00022660"/>
    </source>
</evidence>
<keyword evidence="5" id="KW-0999">Mitochondrion inner membrane</keyword>
<dbReference type="InterPro" id="IPR003197">
    <property type="entry name" value="QCR7"/>
</dbReference>
<comment type="similarity">
    <text evidence="2">Belongs to the UQCRB/QCR7 family.</text>
</comment>
<comment type="subcellular location">
    <subcellularLocation>
        <location evidence="1">Mitochondrion inner membrane</location>
        <topology evidence="1">Peripheral membrane protein</topology>
        <orientation evidence="1">Matrix side</orientation>
    </subcellularLocation>
</comment>
<evidence type="ECO:0000256" key="9">
    <source>
        <dbReference type="ARBA" id="ARBA00031684"/>
    </source>
</evidence>
<evidence type="ECO:0000256" key="8">
    <source>
        <dbReference type="ARBA" id="ARBA00023136"/>
    </source>
</evidence>